<protein>
    <recommendedName>
        <fullName evidence="13">L-threonine dehydratase</fullName>
        <ecNumber evidence="13">4.3.1.19</ecNumber>
    </recommendedName>
    <alternativeName>
        <fullName evidence="13">Threonine deaminase</fullName>
    </alternativeName>
</protein>
<dbReference type="PROSITE" id="PS00165">
    <property type="entry name" value="DEHYDRATASE_SER_THR"/>
    <property type="match status" value="1"/>
</dbReference>
<dbReference type="CDD" id="cd04907">
    <property type="entry name" value="ACT_ThrD-I_2"/>
    <property type="match status" value="1"/>
</dbReference>
<evidence type="ECO:0000256" key="1">
    <source>
        <dbReference type="ARBA" id="ARBA00001274"/>
    </source>
</evidence>
<evidence type="ECO:0000256" key="3">
    <source>
        <dbReference type="ARBA" id="ARBA00004810"/>
    </source>
</evidence>
<dbReference type="Gene3D" id="3.40.50.1100">
    <property type="match status" value="2"/>
</dbReference>
<dbReference type="NCBIfam" id="NF009130">
    <property type="entry name" value="PRK12483.1"/>
    <property type="match status" value="1"/>
</dbReference>
<evidence type="ECO:0000256" key="4">
    <source>
        <dbReference type="ARBA" id="ARBA00010869"/>
    </source>
</evidence>
<dbReference type="InterPro" id="IPR045865">
    <property type="entry name" value="ACT-like_dom_sf"/>
</dbReference>
<dbReference type="InterPro" id="IPR000634">
    <property type="entry name" value="Ser/Thr_deHydtase_PyrdxlP-BS"/>
</dbReference>
<keyword evidence="7 13" id="KW-0412">Isoleucine biosynthesis</keyword>
<gene>
    <name evidence="13 15" type="primary">ilvA</name>
    <name evidence="15" type="ORF">JYP50_10695</name>
</gene>
<dbReference type="InterPro" id="IPR001721">
    <property type="entry name" value="TD_ACT-like"/>
</dbReference>
<dbReference type="GO" id="GO:0003941">
    <property type="term" value="F:L-serine ammonia-lyase activity"/>
    <property type="evidence" value="ECO:0007669"/>
    <property type="project" value="TreeGrafter"/>
</dbReference>
<keyword evidence="16" id="KW-1185">Reference proteome</keyword>
<evidence type="ECO:0000259" key="14">
    <source>
        <dbReference type="PROSITE" id="PS51672"/>
    </source>
</evidence>
<dbReference type="GO" id="GO:0004794">
    <property type="term" value="F:threonine deaminase activity"/>
    <property type="evidence" value="ECO:0007669"/>
    <property type="project" value="UniProtKB-UniRule"/>
</dbReference>
<dbReference type="CDD" id="cd04906">
    <property type="entry name" value="ACT_ThrD-I_1"/>
    <property type="match status" value="1"/>
</dbReference>
<reference evidence="15" key="1">
    <citation type="submission" date="2021-02" db="EMBL/GenBank/DDBJ databases">
        <title>PHA producing bacteria isolated from coastal sediment in Guangdong, Shenzhen.</title>
        <authorList>
            <person name="Zheng W."/>
            <person name="Yu S."/>
            <person name="Huang Y."/>
        </authorList>
    </citation>
    <scope>NUCLEOTIDE SEQUENCE</scope>
    <source>
        <strain evidence="15">TN14-10</strain>
    </source>
</reference>
<dbReference type="FunFam" id="3.40.50.1100:FF:000008">
    <property type="entry name" value="L-threonine dehydratase"/>
    <property type="match status" value="1"/>
</dbReference>
<dbReference type="PROSITE" id="PS51672">
    <property type="entry name" value="ACT_LIKE"/>
    <property type="match status" value="2"/>
</dbReference>
<dbReference type="EC" id="4.3.1.19" evidence="13"/>
<dbReference type="InterPro" id="IPR005787">
    <property type="entry name" value="Thr_deHydtase_biosynth"/>
</dbReference>
<comment type="cofactor">
    <cofactor evidence="2 13">
        <name>pyridoxal 5'-phosphate</name>
        <dbReference type="ChEBI" id="CHEBI:597326"/>
    </cofactor>
</comment>
<proteinExistence type="inferred from homology"/>
<dbReference type="CDD" id="cd01562">
    <property type="entry name" value="Thr-dehyd"/>
    <property type="match status" value="1"/>
</dbReference>
<evidence type="ECO:0000256" key="13">
    <source>
        <dbReference type="RuleBase" id="RU362012"/>
    </source>
</evidence>
<comment type="subunit">
    <text evidence="5 13">Homotetramer.</text>
</comment>
<comment type="catalytic activity">
    <reaction evidence="1 13">
        <text>L-threonine = 2-oxobutanoate + NH4(+)</text>
        <dbReference type="Rhea" id="RHEA:22108"/>
        <dbReference type="ChEBI" id="CHEBI:16763"/>
        <dbReference type="ChEBI" id="CHEBI:28938"/>
        <dbReference type="ChEBI" id="CHEBI:57926"/>
        <dbReference type="EC" id="4.3.1.19"/>
    </reaction>
</comment>
<dbReference type="EMBL" id="JAFKCZ010000007">
    <property type="protein sequence ID" value="MBN7797062.1"/>
    <property type="molecule type" value="Genomic_DNA"/>
</dbReference>
<dbReference type="SUPFAM" id="SSF55021">
    <property type="entry name" value="ACT-like"/>
    <property type="match status" value="2"/>
</dbReference>
<dbReference type="NCBIfam" id="NF006674">
    <property type="entry name" value="PRK09224.1"/>
    <property type="match status" value="1"/>
</dbReference>
<sequence>MPQTYIKRILDARVYDVARETPVQEAALMSARLGNTVWLKREDLQPVFSFKLRGAYNKMQRLSDAERQRGVVAASAGNHAQGLAMAAQRMKVKATIVMPRTTPTIKVDAVRGWGAKVVLHGDAFEEAAARAQELVDKQGMVYVHPFDDPDVIAGQGTVGMEIVRQHQAPLDAVFVPVGGGGLLAGVAAYIRYVWPDTRIIGVEPEDAACLKLALERGRRDKLPEVGLFAEGCAVAQIGKEPFRVIRDTVDEVITASTDEMCAAIKDIFEDTRGIAEPAGALALAGMKKYVEREGLSGRQLLAIVSGANTNFDRLRYISERTEIGEQREAVISVTIPERPGSFRAFCGALGRRNITEFNYRYTDPERALVFVGLSITPGGDFPELLAELRDSGYECEDLTDNEMAKLHIRYMVGGRAPAEVGDETVFRVEFPERPGALLKFLSGLGQKWNISMFHYRNHGAAYGRILVGVQVPRGERGQFREVLDRVGYRYWEETDNVAYRLYLGRAGK</sequence>
<accession>A0A939DGF5</accession>
<dbReference type="PANTHER" id="PTHR48078">
    <property type="entry name" value="THREONINE DEHYDRATASE, MITOCHONDRIAL-RELATED"/>
    <property type="match status" value="1"/>
</dbReference>
<dbReference type="Pfam" id="PF00585">
    <property type="entry name" value="Thr_dehydrat_C"/>
    <property type="match status" value="2"/>
</dbReference>
<dbReference type="GO" id="GO:0006567">
    <property type="term" value="P:L-threonine catabolic process"/>
    <property type="evidence" value="ECO:0007669"/>
    <property type="project" value="TreeGrafter"/>
</dbReference>
<dbReference type="InterPro" id="IPR001926">
    <property type="entry name" value="TrpB-like_PALP"/>
</dbReference>
<evidence type="ECO:0000256" key="5">
    <source>
        <dbReference type="ARBA" id="ARBA00011881"/>
    </source>
</evidence>
<evidence type="ECO:0000313" key="15">
    <source>
        <dbReference type="EMBL" id="MBN7797062.1"/>
    </source>
</evidence>
<dbReference type="NCBIfam" id="TIGR01124">
    <property type="entry name" value="ilvA_2Cterm"/>
    <property type="match status" value="1"/>
</dbReference>
<dbReference type="GO" id="GO:0030170">
    <property type="term" value="F:pyridoxal phosphate binding"/>
    <property type="evidence" value="ECO:0007669"/>
    <property type="project" value="InterPro"/>
</dbReference>
<comment type="caution">
    <text evidence="15">The sequence shown here is derived from an EMBL/GenBank/DDBJ whole genome shotgun (WGS) entry which is preliminary data.</text>
</comment>
<evidence type="ECO:0000256" key="8">
    <source>
        <dbReference type="ARBA" id="ARBA00022737"/>
    </source>
</evidence>
<dbReference type="AlphaFoldDB" id="A0A939DGF5"/>
<keyword evidence="9 13" id="KW-0663">Pyridoxal phosphate</keyword>
<evidence type="ECO:0000256" key="12">
    <source>
        <dbReference type="ARBA" id="ARBA00025527"/>
    </source>
</evidence>
<dbReference type="GO" id="GO:0006565">
    <property type="term" value="P:L-serine catabolic process"/>
    <property type="evidence" value="ECO:0007669"/>
    <property type="project" value="TreeGrafter"/>
</dbReference>
<keyword evidence="8" id="KW-0677">Repeat</keyword>
<dbReference type="Pfam" id="PF00291">
    <property type="entry name" value="PALP"/>
    <property type="match status" value="1"/>
</dbReference>
<evidence type="ECO:0000256" key="11">
    <source>
        <dbReference type="ARBA" id="ARBA00023304"/>
    </source>
</evidence>
<comment type="function">
    <text evidence="12 13">Catalyzes the anaerobic formation of alpha-ketobutyrate and ammonia from threonine in a two-step reaction. The first step involved a dehydration of threonine and a production of enamine intermediates (aminocrotonate), which tautomerizes to its imine form (iminobutyrate). Both intermediates are unstable and short-lived. The second step is the nonenzymatic hydrolysis of the enamine/imine intermediates to form 2-ketobutyrate and free ammonia. In the low water environment of the cell, the second step is accelerated by RidA.</text>
</comment>
<feature type="domain" description="ACT-like" evidence="14">
    <location>
        <begin position="424"/>
        <end position="495"/>
    </location>
</feature>
<keyword evidence="10 13" id="KW-0456">Lyase</keyword>
<comment type="similarity">
    <text evidence="4 13">Belongs to the serine/threonine dehydratase family.</text>
</comment>
<dbReference type="SUPFAM" id="SSF53686">
    <property type="entry name" value="Tryptophan synthase beta subunit-like PLP-dependent enzymes"/>
    <property type="match status" value="1"/>
</dbReference>
<evidence type="ECO:0000256" key="7">
    <source>
        <dbReference type="ARBA" id="ARBA00022624"/>
    </source>
</evidence>
<comment type="pathway">
    <text evidence="3 13">Amino-acid biosynthesis; L-isoleucine biosynthesis; 2-oxobutanoate from L-threonine: step 1/1.</text>
</comment>
<name>A0A939DGF5_9GAMM</name>
<dbReference type="InterPro" id="IPR038110">
    <property type="entry name" value="TD_ACT-like_sf"/>
</dbReference>
<dbReference type="Gene3D" id="3.40.1020.10">
    <property type="entry name" value="Biosynthetic Threonine Deaminase, Domain 3"/>
    <property type="match status" value="1"/>
</dbReference>
<organism evidence="15 16">
    <name type="scientific">Parahaliea mediterranea</name>
    <dbReference type="NCBI Taxonomy" id="651086"/>
    <lineage>
        <taxon>Bacteria</taxon>
        <taxon>Pseudomonadati</taxon>
        <taxon>Pseudomonadota</taxon>
        <taxon>Gammaproteobacteria</taxon>
        <taxon>Cellvibrionales</taxon>
        <taxon>Halieaceae</taxon>
        <taxon>Parahaliea</taxon>
    </lineage>
</organism>
<keyword evidence="11 13" id="KW-0100">Branched-chain amino acid biosynthesis</keyword>
<dbReference type="FunFam" id="3.40.1020.10:FF:000001">
    <property type="entry name" value="L-threonine dehydratase"/>
    <property type="match status" value="1"/>
</dbReference>
<dbReference type="GO" id="GO:0009097">
    <property type="term" value="P:isoleucine biosynthetic process"/>
    <property type="evidence" value="ECO:0007669"/>
    <property type="project" value="UniProtKB-UniRule"/>
</dbReference>
<dbReference type="Proteomes" id="UP000664303">
    <property type="component" value="Unassembled WGS sequence"/>
</dbReference>
<evidence type="ECO:0000256" key="6">
    <source>
        <dbReference type="ARBA" id="ARBA00022605"/>
    </source>
</evidence>
<dbReference type="InterPro" id="IPR036052">
    <property type="entry name" value="TrpB-like_PALP_sf"/>
</dbReference>
<keyword evidence="6 13" id="KW-0028">Amino-acid biosynthesis</keyword>
<feature type="domain" description="ACT-like" evidence="14">
    <location>
        <begin position="329"/>
        <end position="400"/>
    </location>
</feature>
<evidence type="ECO:0000313" key="16">
    <source>
        <dbReference type="Proteomes" id="UP000664303"/>
    </source>
</evidence>
<evidence type="ECO:0000256" key="2">
    <source>
        <dbReference type="ARBA" id="ARBA00001933"/>
    </source>
</evidence>
<dbReference type="InterPro" id="IPR050147">
    <property type="entry name" value="Ser/Thr_Dehydratase"/>
</dbReference>
<dbReference type="PANTHER" id="PTHR48078:SF11">
    <property type="entry name" value="THREONINE DEHYDRATASE, MITOCHONDRIAL"/>
    <property type="match status" value="1"/>
</dbReference>
<evidence type="ECO:0000256" key="9">
    <source>
        <dbReference type="ARBA" id="ARBA00022898"/>
    </source>
</evidence>
<evidence type="ECO:0000256" key="10">
    <source>
        <dbReference type="ARBA" id="ARBA00023239"/>
    </source>
</evidence>